<dbReference type="InterPro" id="IPR036249">
    <property type="entry name" value="Thioredoxin-like_sf"/>
</dbReference>
<evidence type="ECO:0008006" key="2">
    <source>
        <dbReference type="Google" id="ProtNLM"/>
    </source>
</evidence>
<dbReference type="AlphaFoldDB" id="A0A212K8T5"/>
<organism evidence="1">
    <name type="scientific">uncultured delta proteobacterium</name>
    <dbReference type="NCBI Taxonomy" id="34034"/>
    <lineage>
        <taxon>Bacteria</taxon>
        <taxon>Deltaproteobacteria</taxon>
        <taxon>environmental samples</taxon>
    </lineage>
</organism>
<accession>A0A212K8T5</accession>
<sequence length="256" mass="28522">MAWRRRFFSTLAVSFYCLFVMLAPVYAGTPIAERIAVEAGVKAEVMKDLAMPYNPLEGLTTGRTCLDGRPVADFQGDIVEYWANLECPYCGIQELVQAQRNNPDMCIVVRHIPDNQYGDSMKKALSYEALKRFSVNAANLFWDSVMQKTTLGIPAPYEAALLLALQEAAISPEKFTETLTKEASEQVSQDIFAARSRISSTPTYILAGIRFTACDFKASELHQALELAKKARQGDEDAKTRIIQIITNGLMDETML</sequence>
<reference evidence="1" key="1">
    <citation type="submission" date="2016-04" db="EMBL/GenBank/DDBJ databases">
        <authorList>
            <person name="Evans L.H."/>
            <person name="Alamgir A."/>
            <person name="Owens N."/>
            <person name="Weber N.D."/>
            <person name="Virtaneva K."/>
            <person name="Barbian K."/>
            <person name="Babar A."/>
            <person name="Rosenke K."/>
        </authorList>
    </citation>
    <scope>NUCLEOTIDE SEQUENCE</scope>
    <source>
        <strain evidence="1">86</strain>
    </source>
</reference>
<evidence type="ECO:0000313" key="1">
    <source>
        <dbReference type="EMBL" id="SBW08057.1"/>
    </source>
</evidence>
<dbReference type="SUPFAM" id="SSF52833">
    <property type="entry name" value="Thioredoxin-like"/>
    <property type="match status" value="1"/>
</dbReference>
<name>A0A212K8T5_9DELT</name>
<proteinExistence type="predicted"/>
<dbReference type="Gene3D" id="3.40.30.10">
    <property type="entry name" value="Glutaredoxin"/>
    <property type="match status" value="1"/>
</dbReference>
<gene>
    <name evidence="1" type="ORF">KL86DPRO_40007</name>
</gene>
<dbReference type="EMBL" id="FLUQ01000004">
    <property type="protein sequence ID" value="SBW08057.1"/>
    <property type="molecule type" value="Genomic_DNA"/>
</dbReference>
<protein>
    <recommendedName>
        <fullName evidence="2">Thioredoxin-like fold domain-containing protein</fullName>
    </recommendedName>
</protein>